<keyword evidence="8" id="KW-0902">Two-component regulatory system</keyword>
<dbReference type="AlphaFoldDB" id="A0A1H6GRP3"/>
<evidence type="ECO:0000256" key="8">
    <source>
        <dbReference type="ARBA" id="ARBA00023012"/>
    </source>
</evidence>
<dbReference type="PROSITE" id="PS50109">
    <property type="entry name" value="HIS_KIN"/>
    <property type="match status" value="1"/>
</dbReference>
<dbReference type="SMART" id="SM00091">
    <property type="entry name" value="PAS"/>
    <property type="match status" value="1"/>
</dbReference>
<keyword evidence="5" id="KW-0547">Nucleotide-binding</keyword>
<dbReference type="PROSITE" id="PS50112">
    <property type="entry name" value="PAS"/>
    <property type="match status" value="1"/>
</dbReference>
<dbReference type="Pfam" id="PF00989">
    <property type="entry name" value="PAS"/>
    <property type="match status" value="1"/>
</dbReference>
<dbReference type="RefSeq" id="WP_074764883.1">
    <property type="nucleotide sequence ID" value="NZ_FNWO01000001.1"/>
</dbReference>
<feature type="domain" description="Histidine kinase" evidence="10">
    <location>
        <begin position="431"/>
        <end position="646"/>
    </location>
</feature>
<evidence type="ECO:0000313" key="13">
    <source>
        <dbReference type="EMBL" id="SEH25961.1"/>
    </source>
</evidence>
<sequence length="647" mass="72061">MRLASEWRGALPILAMALVVLLLGILLWLLHRNEVENREQSLIQDVLWVEQDLHFHLATNAESLTRLANRLGREGLTSEVFYAETATLIASSPDLRRITLRDAGEKVLRAAPPADPLPETEIAPDWHTGFILARSLGQPVYGAPFWLGGELGVAFDVYVPVFRQGQFVGMLVATVSLDELLSEQVPWWFAQQYRLEIVDGDGMVLATKSQVDVAEPGLSHQVRFEPPGKGLSIVVTAYRKENDLVRNLLAAAIFGLALTAILSLWMLRRHMRRRLEAEQALRAEHAFRKAMEDSLTVGMRARDLDGRVTYVNSAFCRMVGWDASDLIGSVPPMVYWAPEEAENCYSMFRAVLRGDAPPEGFELTLCRKSGQRFKALVYEAPLIDSEGRHSGWMASVLDITERERAEDLSRQQQEKLQRTARLITMGEMASTLAHELNQPLSAIASYAAGCLNRLESGNVRAEELEAPLTKLGNQAQRAGQIIRRIHDFVRKSKPSVAPCAINRVIDGAIGFVEADARKHGIRVTVTPDPTDPWVDADRILIEQVVLNLARNAIEAMSASPWFHREIDISIRTVEGQAVVRVADRGSGITPEMASGLFTPFFSTKEEGMGMGLNICRSIVEWHRGRLWYEPNPGGGSVFLFTLPTKED</sequence>
<dbReference type="InterPro" id="IPR000014">
    <property type="entry name" value="PAS"/>
</dbReference>
<keyword evidence="4" id="KW-0808">Transferase</keyword>
<evidence type="ECO:0000256" key="9">
    <source>
        <dbReference type="SAM" id="Phobius"/>
    </source>
</evidence>
<dbReference type="InterPro" id="IPR035965">
    <property type="entry name" value="PAS-like_dom_sf"/>
</dbReference>
<dbReference type="PRINTS" id="PR00344">
    <property type="entry name" value="BCTRLSENSOR"/>
</dbReference>
<evidence type="ECO:0000313" key="14">
    <source>
        <dbReference type="Proteomes" id="UP000182983"/>
    </source>
</evidence>
<dbReference type="EMBL" id="FNWO01000001">
    <property type="protein sequence ID" value="SEH25961.1"/>
    <property type="molecule type" value="Genomic_DNA"/>
</dbReference>
<evidence type="ECO:0000259" key="10">
    <source>
        <dbReference type="PROSITE" id="PS50109"/>
    </source>
</evidence>
<dbReference type="SUPFAM" id="SSF55785">
    <property type="entry name" value="PYP-like sensor domain (PAS domain)"/>
    <property type="match status" value="1"/>
</dbReference>
<evidence type="ECO:0000256" key="3">
    <source>
        <dbReference type="ARBA" id="ARBA00022553"/>
    </source>
</evidence>
<keyword evidence="9" id="KW-0812">Transmembrane</keyword>
<keyword evidence="14" id="KW-1185">Reference proteome</keyword>
<keyword evidence="7" id="KW-0067">ATP-binding</keyword>
<keyword evidence="9" id="KW-1133">Transmembrane helix</keyword>
<dbReference type="Gene3D" id="3.30.565.10">
    <property type="entry name" value="Histidine kinase-like ATPase, C-terminal domain"/>
    <property type="match status" value="1"/>
</dbReference>
<dbReference type="PROSITE" id="PS50113">
    <property type="entry name" value="PAC"/>
    <property type="match status" value="1"/>
</dbReference>
<dbReference type="GO" id="GO:0006355">
    <property type="term" value="P:regulation of DNA-templated transcription"/>
    <property type="evidence" value="ECO:0007669"/>
    <property type="project" value="InterPro"/>
</dbReference>
<dbReference type="Pfam" id="PF00512">
    <property type="entry name" value="HisKA"/>
    <property type="match status" value="1"/>
</dbReference>
<dbReference type="InterPro" id="IPR003594">
    <property type="entry name" value="HATPase_dom"/>
</dbReference>
<dbReference type="Gene3D" id="3.30.450.20">
    <property type="entry name" value="PAS domain"/>
    <property type="match status" value="1"/>
</dbReference>
<dbReference type="SMART" id="SM00387">
    <property type="entry name" value="HATPase_c"/>
    <property type="match status" value="1"/>
</dbReference>
<dbReference type="InterPro" id="IPR003661">
    <property type="entry name" value="HisK_dim/P_dom"/>
</dbReference>
<evidence type="ECO:0000256" key="5">
    <source>
        <dbReference type="ARBA" id="ARBA00022741"/>
    </source>
</evidence>
<keyword evidence="6 13" id="KW-0418">Kinase</keyword>
<dbReference type="InterPro" id="IPR000700">
    <property type="entry name" value="PAS-assoc_C"/>
</dbReference>
<dbReference type="GO" id="GO:0000155">
    <property type="term" value="F:phosphorelay sensor kinase activity"/>
    <property type="evidence" value="ECO:0007669"/>
    <property type="project" value="InterPro"/>
</dbReference>
<dbReference type="InterPro" id="IPR036097">
    <property type="entry name" value="HisK_dim/P_sf"/>
</dbReference>
<dbReference type="GO" id="GO:0005524">
    <property type="term" value="F:ATP binding"/>
    <property type="evidence" value="ECO:0007669"/>
    <property type="project" value="UniProtKB-KW"/>
</dbReference>
<feature type="domain" description="PAS" evidence="11">
    <location>
        <begin position="283"/>
        <end position="355"/>
    </location>
</feature>
<dbReference type="EC" id="2.7.13.3" evidence="2"/>
<feature type="transmembrane region" description="Helical" evidence="9">
    <location>
        <begin position="12"/>
        <end position="30"/>
    </location>
</feature>
<dbReference type="OrthoDB" id="9795133at2"/>
<dbReference type="Proteomes" id="UP000182983">
    <property type="component" value="Unassembled WGS sequence"/>
</dbReference>
<evidence type="ECO:0000256" key="4">
    <source>
        <dbReference type="ARBA" id="ARBA00022679"/>
    </source>
</evidence>
<gene>
    <name evidence="13" type="ORF">SAMN04244559_00356</name>
</gene>
<name>A0A1H6GRP3_MAGFU</name>
<dbReference type="InterPro" id="IPR013767">
    <property type="entry name" value="PAS_fold"/>
</dbReference>
<dbReference type="InterPro" id="IPR004358">
    <property type="entry name" value="Sig_transdc_His_kin-like_C"/>
</dbReference>
<dbReference type="PANTHER" id="PTHR43065">
    <property type="entry name" value="SENSOR HISTIDINE KINASE"/>
    <property type="match status" value="1"/>
</dbReference>
<dbReference type="Pfam" id="PF02518">
    <property type="entry name" value="HATPase_c"/>
    <property type="match status" value="1"/>
</dbReference>
<dbReference type="CDD" id="cd00082">
    <property type="entry name" value="HisKA"/>
    <property type="match status" value="1"/>
</dbReference>
<dbReference type="SUPFAM" id="SSF47384">
    <property type="entry name" value="Homodimeric domain of signal transducing histidine kinase"/>
    <property type="match status" value="1"/>
</dbReference>
<keyword evidence="3" id="KW-0597">Phosphoprotein</keyword>
<dbReference type="SUPFAM" id="SSF55874">
    <property type="entry name" value="ATPase domain of HSP90 chaperone/DNA topoisomerase II/histidine kinase"/>
    <property type="match status" value="1"/>
</dbReference>
<organism evidence="13 14">
    <name type="scientific">Magnetospirillum fulvum</name>
    <name type="common">Rhodospirillum fulvum</name>
    <dbReference type="NCBI Taxonomy" id="1082"/>
    <lineage>
        <taxon>Bacteria</taxon>
        <taxon>Pseudomonadati</taxon>
        <taxon>Pseudomonadota</taxon>
        <taxon>Alphaproteobacteria</taxon>
        <taxon>Rhodospirillales</taxon>
        <taxon>Rhodospirillaceae</taxon>
        <taxon>Magnetospirillum</taxon>
    </lineage>
</organism>
<evidence type="ECO:0000256" key="7">
    <source>
        <dbReference type="ARBA" id="ARBA00022840"/>
    </source>
</evidence>
<keyword evidence="9" id="KW-0472">Membrane</keyword>
<evidence type="ECO:0000256" key="1">
    <source>
        <dbReference type="ARBA" id="ARBA00000085"/>
    </source>
</evidence>
<reference evidence="14" key="1">
    <citation type="submission" date="2016-10" db="EMBL/GenBank/DDBJ databases">
        <authorList>
            <person name="Varghese N."/>
            <person name="Submissions S."/>
        </authorList>
    </citation>
    <scope>NUCLEOTIDE SEQUENCE [LARGE SCALE GENOMIC DNA]</scope>
    <source>
        <strain evidence="14">DSM 13234</strain>
    </source>
</reference>
<dbReference type="SMART" id="SM00086">
    <property type="entry name" value="PAC"/>
    <property type="match status" value="1"/>
</dbReference>
<evidence type="ECO:0000259" key="11">
    <source>
        <dbReference type="PROSITE" id="PS50112"/>
    </source>
</evidence>
<evidence type="ECO:0000256" key="2">
    <source>
        <dbReference type="ARBA" id="ARBA00012438"/>
    </source>
</evidence>
<dbReference type="CDD" id="cd00130">
    <property type="entry name" value="PAS"/>
    <property type="match status" value="1"/>
</dbReference>
<evidence type="ECO:0000256" key="6">
    <source>
        <dbReference type="ARBA" id="ARBA00022777"/>
    </source>
</evidence>
<protein>
    <recommendedName>
        <fullName evidence="2">histidine kinase</fullName>
        <ecNumber evidence="2">2.7.13.3</ecNumber>
    </recommendedName>
</protein>
<dbReference type="PANTHER" id="PTHR43065:SF10">
    <property type="entry name" value="PEROXIDE STRESS-ACTIVATED HISTIDINE KINASE MAK3"/>
    <property type="match status" value="1"/>
</dbReference>
<accession>A0A1H6GRP3</accession>
<dbReference type="InterPro" id="IPR036890">
    <property type="entry name" value="HATPase_C_sf"/>
</dbReference>
<feature type="transmembrane region" description="Helical" evidence="9">
    <location>
        <begin position="248"/>
        <end position="267"/>
    </location>
</feature>
<dbReference type="NCBIfam" id="TIGR00229">
    <property type="entry name" value="sensory_box"/>
    <property type="match status" value="1"/>
</dbReference>
<feature type="domain" description="PAC" evidence="12">
    <location>
        <begin position="359"/>
        <end position="411"/>
    </location>
</feature>
<dbReference type="InterPro" id="IPR005467">
    <property type="entry name" value="His_kinase_dom"/>
</dbReference>
<comment type="catalytic activity">
    <reaction evidence="1">
        <text>ATP + protein L-histidine = ADP + protein N-phospho-L-histidine.</text>
        <dbReference type="EC" id="2.7.13.3"/>
    </reaction>
</comment>
<dbReference type="CDD" id="cd18773">
    <property type="entry name" value="PDC1_HK_sensor"/>
    <property type="match status" value="1"/>
</dbReference>
<dbReference type="InterPro" id="IPR001610">
    <property type="entry name" value="PAC"/>
</dbReference>
<dbReference type="SMART" id="SM00388">
    <property type="entry name" value="HisKA"/>
    <property type="match status" value="1"/>
</dbReference>
<proteinExistence type="predicted"/>
<dbReference type="Gene3D" id="1.10.287.130">
    <property type="match status" value="1"/>
</dbReference>
<evidence type="ECO:0000259" key="12">
    <source>
        <dbReference type="PROSITE" id="PS50113"/>
    </source>
</evidence>